<reference evidence="2" key="1">
    <citation type="submission" date="2021-02" db="EMBL/GenBank/DDBJ databases">
        <authorList>
            <person name="Cremers G."/>
            <person name="Picone N."/>
        </authorList>
    </citation>
    <scope>NUCLEOTIDE SEQUENCE</scope>
    <source>
        <strain evidence="2">PQ17</strain>
    </source>
</reference>
<dbReference type="RefSeq" id="WP_174581567.1">
    <property type="nucleotide sequence ID" value="NZ_CAJNOB010000001.1"/>
</dbReference>
<dbReference type="PANTHER" id="PTHR30373:SF8">
    <property type="entry name" value="BLL7265 PROTEIN"/>
    <property type="match status" value="1"/>
</dbReference>
<dbReference type="Proteomes" id="UP000663859">
    <property type="component" value="Unassembled WGS sequence"/>
</dbReference>
<dbReference type="PANTHER" id="PTHR30373">
    <property type="entry name" value="UPF0603 PROTEIN YGCG"/>
    <property type="match status" value="1"/>
</dbReference>
<dbReference type="AlphaFoldDB" id="A0A8J2BLW0"/>
<comment type="caution">
    <text evidence="2">The sequence shown here is derived from an EMBL/GenBank/DDBJ whole genome shotgun (WGS) entry which is preliminary data.</text>
</comment>
<proteinExistence type="predicted"/>
<evidence type="ECO:0000313" key="3">
    <source>
        <dbReference type="Proteomes" id="UP000663859"/>
    </source>
</evidence>
<sequence length="180" mass="20696">MKLRRLLRHLWHSPRALRRTFPPSALRAIEEAVREVESRFSGQLRVVIEGALDLHHLWRNVSPRNRALELFSSLRMWDTEHNNGVLFYVLVSDRSIELVADRGISGRVAPEEWERICNLVAKEYARGNFAEGTLAGIRALGNLLALYFPRGERVSPNELEDRPVVLEKGVLLEEKKNPEP</sequence>
<dbReference type="Pfam" id="PF04536">
    <property type="entry name" value="TPM_phosphatase"/>
    <property type="match status" value="1"/>
</dbReference>
<name>A0A8J2BLW0_9BACT</name>
<evidence type="ECO:0000259" key="1">
    <source>
        <dbReference type="Pfam" id="PF04536"/>
    </source>
</evidence>
<dbReference type="Gene3D" id="3.10.310.50">
    <property type="match status" value="1"/>
</dbReference>
<organism evidence="2 3">
    <name type="scientific">Candidatus Methylacidithermus pantelleriae</name>
    <dbReference type="NCBI Taxonomy" id="2744239"/>
    <lineage>
        <taxon>Bacteria</taxon>
        <taxon>Pseudomonadati</taxon>
        <taxon>Verrucomicrobiota</taxon>
        <taxon>Methylacidiphilae</taxon>
        <taxon>Methylacidiphilales</taxon>
        <taxon>Methylacidiphilaceae</taxon>
        <taxon>Candidatus Methylacidithermus</taxon>
    </lineage>
</organism>
<feature type="domain" description="TPM" evidence="1">
    <location>
        <begin position="21"/>
        <end position="141"/>
    </location>
</feature>
<accession>A0A8J2BLW0</accession>
<dbReference type="EMBL" id="CAJNOB010000001">
    <property type="protein sequence ID" value="CAF0688827.1"/>
    <property type="molecule type" value="Genomic_DNA"/>
</dbReference>
<evidence type="ECO:0000313" key="2">
    <source>
        <dbReference type="EMBL" id="CAF0688827.1"/>
    </source>
</evidence>
<keyword evidence="3" id="KW-1185">Reference proteome</keyword>
<dbReference type="InterPro" id="IPR007621">
    <property type="entry name" value="TPM_dom"/>
</dbReference>
<gene>
    <name evidence="2" type="ORF">MPNT_10020</name>
</gene>
<protein>
    <submittedName>
        <fullName evidence="2">TPM_phosphatase domain-containing protein</fullName>
    </submittedName>
</protein>